<proteinExistence type="inferred from homology"/>
<dbReference type="SUPFAM" id="SSF50249">
    <property type="entry name" value="Nucleic acid-binding proteins"/>
    <property type="match status" value="1"/>
</dbReference>
<evidence type="ECO:0000313" key="8">
    <source>
        <dbReference type="EMBL" id="KKQ71518.1"/>
    </source>
</evidence>
<dbReference type="PRINTS" id="PR01042">
    <property type="entry name" value="TRNASYNTHASP"/>
</dbReference>
<keyword evidence="6" id="KW-0030">Aminoacyl-tRNA synthetase</keyword>
<dbReference type="SUPFAM" id="SSF55261">
    <property type="entry name" value="GAD domain-like"/>
    <property type="match status" value="1"/>
</dbReference>
<comment type="similarity">
    <text evidence="1">Belongs to the class-II aminoacyl-tRNA synthetase family. Type 1 subfamily.</text>
</comment>
<organism evidence="8 9">
    <name type="scientific">Candidatus Shapirobacteria bacterium GW2011_GWE2_38_30</name>
    <dbReference type="NCBI Taxonomy" id="1618490"/>
    <lineage>
        <taxon>Bacteria</taxon>
        <taxon>Candidatus Shapironibacteriota</taxon>
    </lineage>
</organism>
<dbReference type="InterPro" id="IPR045864">
    <property type="entry name" value="aa-tRNA-synth_II/BPL/LPL"/>
</dbReference>
<dbReference type="GO" id="GO:0003676">
    <property type="term" value="F:nucleic acid binding"/>
    <property type="evidence" value="ECO:0007669"/>
    <property type="project" value="InterPro"/>
</dbReference>
<evidence type="ECO:0000256" key="6">
    <source>
        <dbReference type="ARBA" id="ARBA00023146"/>
    </source>
</evidence>
<feature type="domain" description="Aminoacyl-transfer RNA synthetases class-II family profile" evidence="7">
    <location>
        <begin position="155"/>
        <end position="558"/>
    </location>
</feature>
<evidence type="ECO:0000259" key="7">
    <source>
        <dbReference type="PROSITE" id="PS50862"/>
    </source>
</evidence>
<accession>A0A0G0JVG3</accession>
<dbReference type="InterPro" id="IPR004524">
    <property type="entry name" value="Asp-tRNA-ligase_1"/>
</dbReference>
<feature type="non-terminal residue" evidence="8">
    <location>
        <position position="558"/>
    </location>
</feature>
<dbReference type="InterPro" id="IPR047089">
    <property type="entry name" value="Asp-tRNA-ligase_1_N"/>
</dbReference>
<dbReference type="PANTHER" id="PTHR22594:SF5">
    <property type="entry name" value="ASPARTATE--TRNA LIGASE, MITOCHONDRIAL"/>
    <property type="match status" value="1"/>
</dbReference>
<dbReference type="Pfam" id="PF02938">
    <property type="entry name" value="GAD"/>
    <property type="match status" value="1"/>
</dbReference>
<dbReference type="Proteomes" id="UP000034406">
    <property type="component" value="Unassembled WGS sequence"/>
</dbReference>
<dbReference type="InterPro" id="IPR004115">
    <property type="entry name" value="GAD-like_sf"/>
</dbReference>
<dbReference type="InterPro" id="IPR006195">
    <property type="entry name" value="aa-tRNA-synth_II"/>
</dbReference>
<dbReference type="NCBIfam" id="NF001750">
    <property type="entry name" value="PRK00476.1"/>
    <property type="match status" value="1"/>
</dbReference>
<dbReference type="Gene3D" id="2.40.50.140">
    <property type="entry name" value="Nucleic acid-binding proteins"/>
    <property type="match status" value="1"/>
</dbReference>
<dbReference type="InterPro" id="IPR002312">
    <property type="entry name" value="Asp/Asn-tRNA-synth_IIb"/>
</dbReference>
<dbReference type="GO" id="GO:0005737">
    <property type="term" value="C:cytoplasm"/>
    <property type="evidence" value="ECO:0007669"/>
    <property type="project" value="InterPro"/>
</dbReference>
<evidence type="ECO:0000313" key="9">
    <source>
        <dbReference type="Proteomes" id="UP000034406"/>
    </source>
</evidence>
<dbReference type="GO" id="GO:0006422">
    <property type="term" value="P:aspartyl-tRNA aminoacylation"/>
    <property type="evidence" value="ECO:0007669"/>
    <property type="project" value="TreeGrafter"/>
</dbReference>
<dbReference type="NCBIfam" id="TIGR00459">
    <property type="entry name" value="aspS_bact"/>
    <property type="match status" value="1"/>
</dbReference>
<evidence type="ECO:0000256" key="4">
    <source>
        <dbReference type="ARBA" id="ARBA00022840"/>
    </source>
</evidence>
<dbReference type="STRING" id="1618490.US90_C0002G0001"/>
<sequence>MQRTYIKDTLNQIGQTVLLKGWVNNTRDHGQILFIDLRDWTGTIQLVVNNSSDFQSNLQKKYGTPLGKEWVLEVEGTIKNRDPNSVNKNIPTGNIEVEVDYQKITILNTSDTPPFSVTTDGTELDETIRLKYRYLDLRRPRLAEILQKKHKYLLAVRNWMDQHGFTEIITPLLTSSSPEGARDFLIPSRIHQGKFFVLPQAPQQFKQLLMVSGVDRYFQIAPCARDEDPRADRHAGVFYQIDIEISFPTIDEIFDLAQNLIKDTYQIIAPQKKLAQYPFPRISYSDAINTYGSDKPDIRFDLKLKDVTDLLKDKTELNIFNQAEIIKTILAPNSANFSKSQIDKLEDIAREKGAKGLAFAKVVDNGLDGGVSKFISFELQKQLITQLEAKSGDLILFSAGSKSLVNKILGSVRNELADLLKLKDPNILSFVWITDFPFYEINDQNNLDFGHNPFSMPQGGIKALDATDPLTIQSNQYDLTLNGFELASGSIRNHEPETLVKAFEKIGYHREEVIKKFGGLYNAFHYGAPPHGGWAIGVDRLLMILLDEPNIRDTYAFP</sequence>
<evidence type="ECO:0000256" key="1">
    <source>
        <dbReference type="ARBA" id="ARBA00006303"/>
    </source>
</evidence>
<evidence type="ECO:0000256" key="3">
    <source>
        <dbReference type="ARBA" id="ARBA00022741"/>
    </source>
</evidence>
<evidence type="ECO:0000256" key="5">
    <source>
        <dbReference type="ARBA" id="ARBA00022917"/>
    </source>
</evidence>
<dbReference type="AlphaFoldDB" id="A0A0G0JVG3"/>
<keyword evidence="2 8" id="KW-0436">Ligase</keyword>
<reference evidence="8 9" key="1">
    <citation type="journal article" date="2015" name="Nature">
        <title>rRNA introns, odd ribosomes, and small enigmatic genomes across a large radiation of phyla.</title>
        <authorList>
            <person name="Brown C.T."/>
            <person name="Hug L.A."/>
            <person name="Thomas B.C."/>
            <person name="Sharon I."/>
            <person name="Castelle C.J."/>
            <person name="Singh A."/>
            <person name="Wilkins M.J."/>
            <person name="Williams K.H."/>
            <person name="Banfield J.F."/>
        </authorList>
    </citation>
    <scope>NUCLEOTIDE SEQUENCE [LARGE SCALE GENOMIC DNA]</scope>
</reference>
<dbReference type="Pfam" id="PF00152">
    <property type="entry name" value="tRNA-synt_2"/>
    <property type="match status" value="1"/>
</dbReference>
<comment type="caution">
    <text evidence="8">The sequence shown here is derived from an EMBL/GenBank/DDBJ whole genome shotgun (WGS) entry which is preliminary data.</text>
</comment>
<dbReference type="PANTHER" id="PTHR22594">
    <property type="entry name" value="ASPARTYL/LYSYL-TRNA SYNTHETASE"/>
    <property type="match status" value="1"/>
</dbReference>
<dbReference type="GO" id="GO:0004815">
    <property type="term" value="F:aspartate-tRNA ligase activity"/>
    <property type="evidence" value="ECO:0007669"/>
    <property type="project" value="TreeGrafter"/>
</dbReference>
<keyword evidence="4" id="KW-0067">ATP-binding</keyword>
<dbReference type="InterPro" id="IPR012340">
    <property type="entry name" value="NA-bd_OB-fold"/>
</dbReference>
<gene>
    <name evidence="8" type="ORF">US90_C0002G0001</name>
</gene>
<dbReference type="CDD" id="cd04317">
    <property type="entry name" value="EcAspRS_like_N"/>
    <property type="match status" value="1"/>
</dbReference>
<keyword evidence="5" id="KW-0648">Protein biosynthesis</keyword>
<dbReference type="Pfam" id="PF01336">
    <property type="entry name" value="tRNA_anti-codon"/>
    <property type="match status" value="1"/>
</dbReference>
<dbReference type="InterPro" id="IPR004364">
    <property type="entry name" value="Aa-tRNA-synt_II"/>
</dbReference>
<dbReference type="SUPFAM" id="SSF55681">
    <property type="entry name" value="Class II aaRS and biotin synthetases"/>
    <property type="match status" value="1"/>
</dbReference>
<name>A0A0G0JVG3_9BACT</name>
<dbReference type="Gene3D" id="3.30.1360.30">
    <property type="entry name" value="GAD-like domain"/>
    <property type="match status" value="1"/>
</dbReference>
<evidence type="ECO:0000256" key="2">
    <source>
        <dbReference type="ARBA" id="ARBA00022598"/>
    </source>
</evidence>
<dbReference type="Gene3D" id="3.30.930.10">
    <property type="entry name" value="Bira Bifunctional Protein, Domain 2"/>
    <property type="match status" value="1"/>
</dbReference>
<dbReference type="InterPro" id="IPR029351">
    <property type="entry name" value="GAD_dom"/>
</dbReference>
<dbReference type="InterPro" id="IPR004365">
    <property type="entry name" value="NA-bd_OB_tRNA"/>
</dbReference>
<dbReference type="HAMAP" id="MF_00044">
    <property type="entry name" value="Asp_tRNA_synth_type1"/>
    <property type="match status" value="1"/>
</dbReference>
<dbReference type="PROSITE" id="PS50862">
    <property type="entry name" value="AA_TRNA_LIGASE_II"/>
    <property type="match status" value="1"/>
</dbReference>
<protein>
    <submittedName>
        <fullName evidence="8">Aspartate-tRNA ligase</fullName>
    </submittedName>
</protein>
<dbReference type="EMBL" id="LBUT01000002">
    <property type="protein sequence ID" value="KKQ71518.1"/>
    <property type="molecule type" value="Genomic_DNA"/>
</dbReference>
<dbReference type="GO" id="GO:0005524">
    <property type="term" value="F:ATP binding"/>
    <property type="evidence" value="ECO:0007669"/>
    <property type="project" value="UniProtKB-KW"/>
</dbReference>
<keyword evidence="3" id="KW-0547">Nucleotide-binding</keyword>